<organism evidence="2 3">
    <name type="scientific">Pseudoxanthomonas broegbernensis</name>
    <dbReference type="NCBI Taxonomy" id="83619"/>
    <lineage>
        <taxon>Bacteria</taxon>
        <taxon>Pseudomonadati</taxon>
        <taxon>Pseudomonadota</taxon>
        <taxon>Gammaproteobacteria</taxon>
        <taxon>Lysobacterales</taxon>
        <taxon>Lysobacteraceae</taxon>
        <taxon>Pseudoxanthomonas</taxon>
    </lineage>
</organism>
<keyword evidence="3" id="KW-1185">Reference proteome</keyword>
<protein>
    <submittedName>
        <fullName evidence="2">Uncharacterized protein</fullName>
    </submittedName>
</protein>
<evidence type="ECO:0000313" key="3">
    <source>
        <dbReference type="Proteomes" id="UP000462066"/>
    </source>
</evidence>
<name>A0A7V8K7Q9_9GAMM</name>
<gene>
    <name evidence="2" type="ORF">B1992_04290</name>
</gene>
<keyword evidence="1" id="KW-0472">Membrane</keyword>
<reference evidence="2 3" key="1">
    <citation type="submission" date="2017-10" db="EMBL/GenBank/DDBJ databases">
        <title>Whole genome sequencing of Pseudoxanthomonas broegbernensis DSM 12573(T).</title>
        <authorList>
            <person name="Kumar S."/>
            <person name="Bansal K."/>
            <person name="Kaur A."/>
            <person name="Patil P."/>
            <person name="Sharma S."/>
            <person name="Patil P.B."/>
        </authorList>
    </citation>
    <scope>NUCLEOTIDE SEQUENCE [LARGE SCALE GENOMIC DNA]</scope>
    <source>
        <strain evidence="2 3">DSM 12573</strain>
    </source>
</reference>
<feature type="transmembrane region" description="Helical" evidence="1">
    <location>
        <begin position="32"/>
        <end position="52"/>
    </location>
</feature>
<evidence type="ECO:0000256" key="1">
    <source>
        <dbReference type="SAM" id="Phobius"/>
    </source>
</evidence>
<keyword evidence="1" id="KW-0812">Transmembrane</keyword>
<proteinExistence type="predicted"/>
<keyword evidence="1" id="KW-1133">Transmembrane helix</keyword>
<dbReference type="Proteomes" id="UP000462066">
    <property type="component" value="Unassembled WGS sequence"/>
</dbReference>
<dbReference type="EMBL" id="MWIP01000003">
    <property type="protein sequence ID" value="KAF1687209.1"/>
    <property type="molecule type" value="Genomic_DNA"/>
</dbReference>
<accession>A0A7V8K7Q9</accession>
<dbReference type="AlphaFoldDB" id="A0A7V8K7Q9"/>
<evidence type="ECO:0000313" key="2">
    <source>
        <dbReference type="EMBL" id="KAF1687209.1"/>
    </source>
</evidence>
<comment type="caution">
    <text evidence="2">The sequence shown here is derived from an EMBL/GenBank/DDBJ whole genome shotgun (WGS) entry which is preliminary data.</text>
</comment>
<sequence length="116" mass="12659">MLGRCGRRVAVRVDWSWQAFLLPWAWPLLRRLWWLGGALTACLATAYGLYLIDGGSGALCGLLVVDGGGRVAAGLWTNALHLRQLRRTGWEEVAVVLAISVEDALLTASIRYPEPG</sequence>